<feature type="region of interest" description="Disordered" evidence="1">
    <location>
        <begin position="1"/>
        <end position="24"/>
    </location>
</feature>
<name>A0A2L2BP30_9MICO</name>
<sequence>MSPFAAGAVPPHDSDHTSSSALSDDDISLLECEREVWGAGAMKEQVVFERFGLSLPVYYQRLYRVCHSQAALEYDSALVHHILDTADQVTTQRLAKTLRREGR</sequence>
<dbReference type="EMBL" id="CP026923">
    <property type="protein sequence ID" value="AVG23415.1"/>
    <property type="molecule type" value="Genomic_DNA"/>
</dbReference>
<keyword evidence="3" id="KW-1185">Reference proteome</keyword>
<dbReference type="KEGG" id="psai:C3B54_11420"/>
<reference evidence="2 3" key="1">
    <citation type="submission" date="2018-02" db="EMBL/GenBank/DDBJ databases">
        <title>Complete genome of the streamlined marine actinobacterium Pontimonas salivibrio CL-TW6 adapted to coastal planktonic lifestype.</title>
        <authorList>
            <person name="Cho B.C."/>
            <person name="Hardies S.C."/>
            <person name="Jang G.I."/>
            <person name="Hwang C.Y."/>
        </authorList>
    </citation>
    <scope>NUCLEOTIDE SEQUENCE [LARGE SCALE GENOMIC DNA]</scope>
    <source>
        <strain evidence="2 3">CL-TW6</strain>
    </source>
</reference>
<accession>A0A2L2BP30</accession>
<organism evidence="2 3">
    <name type="scientific">Pontimonas salivibrio</name>
    <dbReference type="NCBI Taxonomy" id="1159327"/>
    <lineage>
        <taxon>Bacteria</taxon>
        <taxon>Bacillati</taxon>
        <taxon>Actinomycetota</taxon>
        <taxon>Actinomycetes</taxon>
        <taxon>Micrococcales</taxon>
        <taxon>Microbacteriaceae</taxon>
        <taxon>Pontimonas</taxon>
    </lineage>
</organism>
<dbReference type="Pfam" id="PF11662">
    <property type="entry name" value="DUF3263"/>
    <property type="match status" value="1"/>
</dbReference>
<protein>
    <submittedName>
        <fullName evidence="2">DUF3263-like protein</fullName>
    </submittedName>
</protein>
<evidence type="ECO:0000256" key="1">
    <source>
        <dbReference type="SAM" id="MobiDB-lite"/>
    </source>
</evidence>
<dbReference type="Proteomes" id="UP000243077">
    <property type="component" value="Chromosome"/>
</dbReference>
<evidence type="ECO:0000313" key="2">
    <source>
        <dbReference type="EMBL" id="AVG23415.1"/>
    </source>
</evidence>
<dbReference type="AlphaFoldDB" id="A0A2L2BP30"/>
<dbReference type="RefSeq" id="WP_245867973.1">
    <property type="nucleotide sequence ID" value="NZ_CP026923.1"/>
</dbReference>
<proteinExistence type="predicted"/>
<gene>
    <name evidence="2" type="ORF">C3B54_11420</name>
</gene>
<dbReference type="InterPro" id="IPR021678">
    <property type="entry name" value="DUF3263"/>
</dbReference>
<evidence type="ECO:0000313" key="3">
    <source>
        <dbReference type="Proteomes" id="UP000243077"/>
    </source>
</evidence>